<evidence type="ECO:0000313" key="4">
    <source>
        <dbReference type="Proteomes" id="UP000199347"/>
    </source>
</evidence>
<gene>
    <name evidence="3" type="ORF">SAMN03080610_00462</name>
</gene>
<evidence type="ECO:0000256" key="2">
    <source>
        <dbReference type="SAM" id="Phobius"/>
    </source>
</evidence>
<dbReference type="Proteomes" id="UP000199347">
    <property type="component" value="Unassembled WGS sequence"/>
</dbReference>
<keyword evidence="2" id="KW-0812">Transmembrane</keyword>
<name>A0A1G5MCG3_AFIMA</name>
<protein>
    <recommendedName>
        <fullName evidence="5">DUF1499 domain-containing protein</fullName>
    </recommendedName>
</protein>
<dbReference type="EMBL" id="FMVW01000001">
    <property type="protein sequence ID" value="SCZ22865.1"/>
    <property type="molecule type" value="Genomic_DNA"/>
</dbReference>
<keyword evidence="2" id="KW-0472">Membrane</keyword>
<evidence type="ECO:0008006" key="5">
    <source>
        <dbReference type="Google" id="ProtNLM"/>
    </source>
</evidence>
<dbReference type="RefSeq" id="WP_139163660.1">
    <property type="nucleotide sequence ID" value="NZ_FMVW01000001.1"/>
</dbReference>
<keyword evidence="2" id="KW-1133">Transmembrane helix</keyword>
<organism evidence="3 4">
    <name type="scientific">Afifella marina DSM 2698</name>
    <dbReference type="NCBI Taxonomy" id="1120955"/>
    <lineage>
        <taxon>Bacteria</taxon>
        <taxon>Pseudomonadati</taxon>
        <taxon>Pseudomonadota</taxon>
        <taxon>Alphaproteobacteria</taxon>
        <taxon>Hyphomicrobiales</taxon>
        <taxon>Afifellaceae</taxon>
        <taxon>Afifella</taxon>
    </lineage>
</organism>
<dbReference type="OrthoDB" id="1523552at2"/>
<feature type="transmembrane region" description="Helical" evidence="2">
    <location>
        <begin position="83"/>
        <end position="104"/>
    </location>
</feature>
<proteinExistence type="predicted"/>
<accession>A0A1G5MCG3</accession>
<sequence>MAARPPIRHSRSAKWARRLAVLSLPVLVLTGLGNRFGLMPTEAVAPTVALGYGLALVAFALAVFALVRIWNASDEGAGEAFSALFFAAPALVLFGLAMVALVIYPPLNDIATDVDDPPRFWTHPREAISVADAQRQTAAYPRLAARFYPLSVERVFAAAQAVVKDRGWKVEESLNPVEGEGIATIEAVARTILFAFPDDVVIRIAPTTDGDIDGAIVDMRSASRFGRHDLGKNARRIKDFLRDLDGVLQGTIEVEPAPEDEEEERFGPLPRPEPPSS</sequence>
<evidence type="ECO:0000256" key="1">
    <source>
        <dbReference type="SAM" id="MobiDB-lite"/>
    </source>
</evidence>
<feature type="transmembrane region" description="Helical" evidence="2">
    <location>
        <begin position="49"/>
        <end position="71"/>
    </location>
</feature>
<dbReference type="Pfam" id="PF07386">
    <property type="entry name" value="DUF1499"/>
    <property type="match status" value="1"/>
</dbReference>
<feature type="region of interest" description="Disordered" evidence="1">
    <location>
        <begin position="251"/>
        <end position="277"/>
    </location>
</feature>
<dbReference type="AlphaFoldDB" id="A0A1G5MCG3"/>
<dbReference type="STRING" id="1120955.SAMN03080610_00462"/>
<dbReference type="InterPro" id="IPR010865">
    <property type="entry name" value="DUF1499"/>
</dbReference>
<evidence type="ECO:0000313" key="3">
    <source>
        <dbReference type="EMBL" id="SCZ22865.1"/>
    </source>
</evidence>
<reference evidence="3 4" key="1">
    <citation type="submission" date="2016-10" db="EMBL/GenBank/DDBJ databases">
        <authorList>
            <person name="de Groot N.N."/>
        </authorList>
    </citation>
    <scope>NUCLEOTIDE SEQUENCE [LARGE SCALE GENOMIC DNA]</scope>
    <source>
        <strain evidence="3 4">DSM 2698</strain>
    </source>
</reference>
<keyword evidence="4" id="KW-1185">Reference proteome</keyword>